<keyword evidence="2" id="KW-0732">Signal</keyword>
<feature type="transmembrane region" description="Helical" evidence="1">
    <location>
        <begin position="218"/>
        <end position="240"/>
    </location>
</feature>
<keyword evidence="4" id="KW-1185">Reference proteome</keyword>
<dbReference type="EMBL" id="CAXAMN010002025">
    <property type="protein sequence ID" value="CAK8997388.1"/>
    <property type="molecule type" value="Genomic_DNA"/>
</dbReference>
<proteinExistence type="predicted"/>
<feature type="chain" id="PRO_5045626980" evidence="2">
    <location>
        <begin position="19"/>
        <end position="377"/>
    </location>
</feature>
<reference evidence="3 4" key="1">
    <citation type="submission" date="2024-02" db="EMBL/GenBank/DDBJ databases">
        <authorList>
            <person name="Chen Y."/>
            <person name="Shah S."/>
            <person name="Dougan E. K."/>
            <person name="Thang M."/>
            <person name="Chan C."/>
        </authorList>
    </citation>
    <scope>NUCLEOTIDE SEQUENCE [LARGE SCALE GENOMIC DNA]</scope>
</reference>
<evidence type="ECO:0000313" key="4">
    <source>
        <dbReference type="Proteomes" id="UP001642484"/>
    </source>
</evidence>
<feature type="transmembrane region" description="Helical" evidence="1">
    <location>
        <begin position="95"/>
        <end position="114"/>
    </location>
</feature>
<evidence type="ECO:0000313" key="3">
    <source>
        <dbReference type="EMBL" id="CAK8997388.1"/>
    </source>
</evidence>
<keyword evidence="1" id="KW-1133">Transmembrane helix</keyword>
<organism evidence="3 4">
    <name type="scientific">Durusdinium trenchii</name>
    <dbReference type="NCBI Taxonomy" id="1381693"/>
    <lineage>
        <taxon>Eukaryota</taxon>
        <taxon>Sar</taxon>
        <taxon>Alveolata</taxon>
        <taxon>Dinophyceae</taxon>
        <taxon>Suessiales</taxon>
        <taxon>Symbiodiniaceae</taxon>
        <taxon>Durusdinium</taxon>
    </lineage>
</organism>
<keyword evidence="1" id="KW-0472">Membrane</keyword>
<feature type="transmembrane region" description="Helical" evidence="1">
    <location>
        <begin position="252"/>
        <end position="274"/>
    </location>
</feature>
<feature type="signal peptide" evidence="2">
    <location>
        <begin position="1"/>
        <end position="18"/>
    </location>
</feature>
<name>A0ABP0I537_9DINO</name>
<feature type="transmembrane region" description="Helical" evidence="1">
    <location>
        <begin position="126"/>
        <end position="147"/>
    </location>
</feature>
<evidence type="ECO:0000256" key="1">
    <source>
        <dbReference type="SAM" id="Phobius"/>
    </source>
</evidence>
<gene>
    <name evidence="3" type="ORF">CCMP2556_LOCUS4839</name>
</gene>
<feature type="transmembrane region" description="Helical" evidence="1">
    <location>
        <begin position="286"/>
        <end position="307"/>
    </location>
</feature>
<sequence length="377" mass="42007">MQPVKPVIAGCLLGSALAASRTTITATIAASRAEVTLESRYPFLGIATPSTIGDAIQIEYGERPEQVETASFRALRGPRMNHSSPKMRTLIDSVLSIYFFGAAWSLLCFCHMLRKFAFETFDWRPFIIPVTAGFAFLPLGLAGLLVFKREDGTCSYANSTRNFIIPISDLGSCGNRSYNVPELLTELVIVAAISSCLYAQMLARYFERQFEGKYWPTLASHVIRALGFVSMAGLVGVAVIPTYLSRLPHRTAAYAFFLASIWMLFLYSILVIFLPVGTRTRFICPAILAVFLWFSMTVYGVLFTFNFCERICGGATFDLEPQSEEMQLDVMAQYNKYRWCLSIESVAEWLLVAVYAFWILLAPVESTLSVGEAVTKN</sequence>
<comment type="caution">
    <text evidence="3">The sequence shown here is derived from an EMBL/GenBank/DDBJ whole genome shotgun (WGS) entry which is preliminary data.</text>
</comment>
<dbReference type="Proteomes" id="UP001642484">
    <property type="component" value="Unassembled WGS sequence"/>
</dbReference>
<feature type="transmembrane region" description="Helical" evidence="1">
    <location>
        <begin position="187"/>
        <end position="206"/>
    </location>
</feature>
<protein>
    <submittedName>
        <fullName evidence="3">Uncharacterized protein</fullName>
    </submittedName>
</protein>
<evidence type="ECO:0000256" key="2">
    <source>
        <dbReference type="SAM" id="SignalP"/>
    </source>
</evidence>
<keyword evidence="1" id="KW-0812">Transmembrane</keyword>
<accession>A0ABP0I537</accession>